<dbReference type="PANTHER" id="PTHR43775">
    <property type="entry name" value="FATTY ACID SYNTHASE"/>
    <property type="match status" value="1"/>
</dbReference>
<dbReference type="AlphaFoldDB" id="A0A4D8PRK8"/>
<dbReference type="GO" id="GO:0006633">
    <property type="term" value="P:fatty acid biosynthetic process"/>
    <property type="evidence" value="ECO:0007669"/>
    <property type="project" value="TreeGrafter"/>
</dbReference>
<dbReference type="CDD" id="cd08953">
    <property type="entry name" value="KR_2_SDR_x"/>
    <property type="match status" value="1"/>
</dbReference>
<sequence>MPAAALRSGAVTVISGGLGGLGRIFAEHLALGSGATVVLLGRSDPDAERRFWLEELRGRGASIHHLKADVADPVQTVAAVAEVRRRFGRIDGVLHAAGVVRDGSLLSRTEEDVAAVFGPKALGAVNLDAAIGEAPLDVFVLFSSLAGQAGNRGQAAYAFANRFLDGFADWREEQRRQGRRRGRTLSLSWPLWDGGGIAVTPAARAQLAREAGLAPMSGEDGLRAFEAALASASVRRAVLTGDAARLRAFLDRVGDGAGGIVMAGKRRWPPRPPRPQRPRRRSAPRMSGNGRRRGCAPSSPRR</sequence>
<evidence type="ECO:0000313" key="5">
    <source>
        <dbReference type="EMBL" id="QCN99964.1"/>
    </source>
</evidence>
<dbReference type="GO" id="GO:0005886">
    <property type="term" value="C:plasma membrane"/>
    <property type="evidence" value="ECO:0007669"/>
    <property type="project" value="TreeGrafter"/>
</dbReference>
<gene>
    <name evidence="5" type="ORF">D3093_32545</name>
</gene>
<dbReference type="GO" id="GO:0071770">
    <property type="term" value="P:DIM/DIP cell wall layer assembly"/>
    <property type="evidence" value="ECO:0007669"/>
    <property type="project" value="TreeGrafter"/>
</dbReference>
<accession>A0A4D8PRK8</accession>
<keyword evidence="1" id="KW-0596">Phosphopantetheine</keyword>
<dbReference type="Proteomes" id="UP000298595">
    <property type="component" value="Plasmid p4"/>
</dbReference>
<dbReference type="GO" id="GO:0005737">
    <property type="term" value="C:cytoplasm"/>
    <property type="evidence" value="ECO:0007669"/>
    <property type="project" value="TreeGrafter"/>
</dbReference>
<evidence type="ECO:0000256" key="3">
    <source>
        <dbReference type="SAM" id="MobiDB-lite"/>
    </source>
</evidence>
<protein>
    <submittedName>
        <fullName evidence="5">SDR family NAD(P)-dependent oxidoreductase</fullName>
    </submittedName>
</protein>
<organism evidence="5 6">
    <name type="scientific">Azospirillum argentinense</name>
    <dbReference type="NCBI Taxonomy" id="2970906"/>
    <lineage>
        <taxon>Bacteria</taxon>
        <taxon>Pseudomonadati</taxon>
        <taxon>Pseudomonadota</taxon>
        <taxon>Alphaproteobacteria</taxon>
        <taxon>Rhodospirillales</taxon>
        <taxon>Azospirillaceae</taxon>
        <taxon>Azospirillum</taxon>
    </lineage>
</organism>
<keyword evidence="5" id="KW-0614">Plasmid</keyword>
<dbReference type="InterPro" id="IPR050091">
    <property type="entry name" value="PKS_NRPS_Biosynth_Enz"/>
</dbReference>
<dbReference type="SUPFAM" id="SSF51735">
    <property type="entry name" value="NAD(P)-binding Rossmann-fold domains"/>
    <property type="match status" value="1"/>
</dbReference>
<evidence type="ECO:0000313" key="6">
    <source>
        <dbReference type="Proteomes" id="UP000298595"/>
    </source>
</evidence>
<dbReference type="InterPro" id="IPR013968">
    <property type="entry name" value="PKS_KR"/>
</dbReference>
<geneLocation type="plasmid" evidence="5 6">
    <name>p4</name>
</geneLocation>
<dbReference type="PANTHER" id="PTHR43775:SF37">
    <property type="entry name" value="SI:DKEY-61P9.11"/>
    <property type="match status" value="1"/>
</dbReference>
<dbReference type="InterPro" id="IPR036291">
    <property type="entry name" value="NAD(P)-bd_dom_sf"/>
</dbReference>
<dbReference type="KEGG" id="aare:D3093_32545"/>
<dbReference type="Gene3D" id="3.40.50.720">
    <property type="entry name" value="NAD(P)-binding Rossmann-like Domain"/>
    <property type="match status" value="1"/>
</dbReference>
<feature type="region of interest" description="Disordered" evidence="3">
    <location>
        <begin position="261"/>
        <end position="302"/>
    </location>
</feature>
<dbReference type="InterPro" id="IPR057326">
    <property type="entry name" value="KR_dom"/>
</dbReference>
<feature type="domain" description="Ketoreductase" evidence="4">
    <location>
        <begin position="10"/>
        <end position="195"/>
    </location>
</feature>
<feature type="compositionally biased region" description="Basic residues" evidence="3">
    <location>
        <begin position="290"/>
        <end position="302"/>
    </location>
</feature>
<evidence type="ECO:0000256" key="1">
    <source>
        <dbReference type="ARBA" id="ARBA00022450"/>
    </source>
</evidence>
<proteinExistence type="predicted"/>
<dbReference type="SMART" id="SM00822">
    <property type="entry name" value="PKS_KR"/>
    <property type="match status" value="1"/>
</dbReference>
<keyword evidence="2" id="KW-0597">Phosphoprotein</keyword>
<dbReference type="GO" id="GO:0004312">
    <property type="term" value="F:fatty acid synthase activity"/>
    <property type="evidence" value="ECO:0007669"/>
    <property type="project" value="TreeGrafter"/>
</dbReference>
<dbReference type="EMBL" id="CP032325">
    <property type="protein sequence ID" value="QCN99964.1"/>
    <property type="molecule type" value="Genomic_DNA"/>
</dbReference>
<reference evidence="5 6" key="1">
    <citation type="submission" date="2018-09" db="EMBL/GenBank/DDBJ databases">
        <title>Whole genome based analysis of evolution and adaptive divergence in Indian and Brazilian strains of Azospirillum brasilense.</title>
        <authorList>
            <person name="Singh C."/>
            <person name="Tripathi A.K."/>
        </authorList>
    </citation>
    <scope>NUCLEOTIDE SEQUENCE [LARGE SCALE GENOMIC DNA]</scope>
    <source>
        <strain evidence="5 6">MTCC4035</strain>
        <plasmid evidence="5 6">p4</plasmid>
    </source>
</reference>
<evidence type="ECO:0000259" key="4">
    <source>
        <dbReference type="SMART" id="SM00822"/>
    </source>
</evidence>
<feature type="compositionally biased region" description="Basic residues" evidence="3">
    <location>
        <begin position="264"/>
        <end position="283"/>
    </location>
</feature>
<name>A0A4D8PRK8_9PROT</name>
<evidence type="ECO:0000256" key="2">
    <source>
        <dbReference type="ARBA" id="ARBA00022553"/>
    </source>
</evidence>
<dbReference type="Pfam" id="PF08659">
    <property type="entry name" value="KR"/>
    <property type="match status" value="1"/>
</dbReference>